<dbReference type="Gene3D" id="3.90.550.10">
    <property type="entry name" value="Spore Coat Polysaccharide Biosynthesis Protein SpsA, Chain A"/>
    <property type="match status" value="1"/>
</dbReference>
<dbReference type="PANTHER" id="PTHR22916:SF3">
    <property type="entry name" value="UDP-GLCNAC:BETAGAL BETA-1,3-N-ACETYLGLUCOSAMINYLTRANSFERASE-LIKE PROTEIN 1"/>
    <property type="match status" value="1"/>
</dbReference>
<proteinExistence type="predicted"/>
<dbReference type="KEGG" id="stri:C7M71_012405"/>
<keyword evidence="2" id="KW-0808">Transferase</keyword>
<protein>
    <submittedName>
        <fullName evidence="2">Glycosyltransferase family 2 protein</fullName>
    </submittedName>
</protein>
<dbReference type="InterPro" id="IPR029044">
    <property type="entry name" value="Nucleotide-diphossugar_trans"/>
</dbReference>
<keyword evidence="3" id="KW-1185">Reference proteome</keyword>
<evidence type="ECO:0000313" key="3">
    <source>
        <dbReference type="Proteomes" id="UP000249340"/>
    </source>
</evidence>
<dbReference type="PANTHER" id="PTHR22916">
    <property type="entry name" value="GLYCOSYLTRANSFERASE"/>
    <property type="match status" value="1"/>
</dbReference>
<sequence length="544" mass="58546">MSGGEPRVSVVVIVFNDAARVAEAVHSALDQGDAVGEVLVVDDASTDATPAVLSRIAADHPRLRVITRTGNSGGCGTPRNEGIAAAGEPYVMLLDSDDVLPPGAARTLLKAAVAHRADVVAGVAVRRELPGGPDAAWQRELYPPDGADPVLYPDGIGSRPLFLRDTLSAGKLYNRSFLERHGVRFAEGDVHYEDFVFTAMVYGARPRLVAIPDRVYHWHVRRAAGRQSISLRRDEIRNWRDRVDAHAETVRVLEKAGEKALATAAGTKFLDYDLRMYVRELGTRPAAYQAEWWRIARDHLGGFDRAAVAAAHPAARWIAAVLLASEEPVEVARLVELAAGPARLVPPYLTDRSGKPVFGRGLAAIPLKGLPKLPLGRLPIAVDGAVRIGRRCEIRLRLHELYGRLAAARPESVSLELRSRSGAAPVALRHPAPLVNSGDTWTAALRVDVFELVRAGRAAAPMTAWTVWANIRFANGRTVSTAVRAPGGGARRSFAYRPPTAFALVQAYTTGSGGLALRIAGGLAGVREVAAGRVSRLRAKLRQR</sequence>
<organism evidence="2 3">
    <name type="scientific">Peterkaempfera bronchialis</name>
    <dbReference type="NCBI Taxonomy" id="2126346"/>
    <lineage>
        <taxon>Bacteria</taxon>
        <taxon>Bacillati</taxon>
        <taxon>Actinomycetota</taxon>
        <taxon>Actinomycetes</taxon>
        <taxon>Kitasatosporales</taxon>
        <taxon>Streptomycetaceae</taxon>
        <taxon>Peterkaempfera</taxon>
    </lineage>
</organism>
<reference evidence="3" key="1">
    <citation type="submission" date="2018-07" db="EMBL/GenBank/DDBJ databases">
        <title>Streptacidiphilus bronchialis DSM 106435 chromosome.</title>
        <authorList>
            <person name="Batra D."/>
            <person name="Gulvik C.A."/>
        </authorList>
    </citation>
    <scope>NUCLEOTIDE SEQUENCE [LARGE SCALE GENOMIC DNA]</scope>
    <source>
        <strain evidence="3">DSM 106435</strain>
    </source>
</reference>
<dbReference type="InterPro" id="IPR001173">
    <property type="entry name" value="Glyco_trans_2-like"/>
</dbReference>
<dbReference type="EMBL" id="CP031264">
    <property type="protein sequence ID" value="AXI78126.1"/>
    <property type="molecule type" value="Genomic_DNA"/>
</dbReference>
<dbReference type="RefSeq" id="WP_111493177.1">
    <property type="nucleotide sequence ID" value="NZ_CP031264.1"/>
</dbReference>
<name>A0A345SWM1_9ACTN</name>
<evidence type="ECO:0000313" key="2">
    <source>
        <dbReference type="EMBL" id="AXI78126.1"/>
    </source>
</evidence>
<feature type="domain" description="Glycosyltransferase 2-like" evidence="1">
    <location>
        <begin position="9"/>
        <end position="136"/>
    </location>
</feature>
<dbReference type="Pfam" id="PF00535">
    <property type="entry name" value="Glycos_transf_2"/>
    <property type="match status" value="1"/>
</dbReference>
<accession>A0A345SWM1</accession>
<dbReference type="SUPFAM" id="SSF53448">
    <property type="entry name" value="Nucleotide-diphospho-sugar transferases"/>
    <property type="match status" value="1"/>
</dbReference>
<dbReference type="OrthoDB" id="3183633at2"/>
<gene>
    <name evidence="2" type="ORF">C7M71_012405</name>
</gene>
<dbReference type="Proteomes" id="UP000249340">
    <property type="component" value="Chromosome"/>
</dbReference>
<dbReference type="AlphaFoldDB" id="A0A345SWM1"/>
<dbReference type="CDD" id="cd00761">
    <property type="entry name" value="Glyco_tranf_GTA_type"/>
    <property type="match status" value="1"/>
</dbReference>
<dbReference type="GO" id="GO:0016758">
    <property type="term" value="F:hexosyltransferase activity"/>
    <property type="evidence" value="ECO:0007669"/>
    <property type="project" value="UniProtKB-ARBA"/>
</dbReference>
<evidence type="ECO:0000259" key="1">
    <source>
        <dbReference type="Pfam" id="PF00535"/>
    </source>
</evidence>